<reference evidence="2" key="2">
    <citation type="submission" date="2025-08" db="UniProtKB">
        <authorList>
            <consortium name="Ensembl"/>
        </authorList>
    </citation>
    <scope>IDENTIFICATION</scope>
    <source>
        <strain evidence="2">broiler</strain>
    </source>
</reference>
<evidence type="ECO:0000313" key="3">
    <source>
        <dbReference type="Proteomes" id="UP000000539"/>
    </source>
</evidence>
<feature type="region of interest" description="Disordered" evidence="1">
    <location>
        <begin position="1"/>
        <end position="57"/>
    </location>
</feature>
<evidence type="ECO:0000313" key="2">
    <source>
        <dbReference type="Ensembl" id="ENSGALP00010008567.1"/>
    </source>
</evidence>
<sequence length="57" mass="6121">EERPPRDVPQPQTLSRSLKRARRAPAGSGRAAWAGSGLGQGGHLSAQHRYLSGRHPP</sequence>
<dbReference type="Ensembl" id="ENSGALT00010014550.1">
    <property type="protein sequence ID" value="ENSGALP00010008567.1"/>
    <property type="gene ID" value="ENSGALG00010006082.1"/>
</dbReference>
<evidence type="ECO:0000256" key="1">
    <source>
        <dbReference type="SAM" id="MobiDB-lite"/>
    </source>
</evidence>
<dbReference type="Proteomes" id="UP000000539">
    <property type="component" value="Chromosome 4"/>
</dbReference>
<feature type="compositionally biased region" description="Low complexity" evidence="1">
    <location>
        <begin position="24"/>
        <end position="35"/>
    </location>
</feature>
<organism evidence="2 3">
    <name type="scientific">Gallus gallus</name>
    <name type="common">Chicken</name>
    <dbReference type="NCBI Taxonomy" id="9031"/>
    <lineage>
        <taxon>Eukaryota</taxon>
        <taxon>Metazoa</taxon>
        <taxon>Chordata</taxon>
        <taxon>Craniata</taxon>
        <taxon>Vertebrata</taxon>
        <taxon>Euteleostomi</taxon>
        <taxon>Archelosauria</taxon>
        <taxon>Archosauria</taxon>
        <taxon>Dinosauria</taxon>
        <taxon>Saurischia</taxon>
        <taxon>Theropoda</taxon>
        <taxon>Coelurosauria</taxon>
        <taxon>Aves</taxon>
        <taxon>Neognathae</taxon>
        <taxon>Galloanserae</taxon>
        <taxon>Galliformes</taxon>
        <taxon>Phasianidae</taxon>
        <taxon>Phasianinae</taxon>
        <taxon>Gallus</taxon>
    </lineage>
</organism>
<accession>A0A8V0XPE6</accession>
<keyword evidence="3" id="KW-1185">Reference proteome</keyword>
<proteinExistence type="predicted"/>
<protein>
    <submittedName>
        <fullName evidence="2">Uncharacterized protein</fullName>
    </submittedName>
</protein>
<dbReference type="AlphaFoldDB" id="A0A8V0XPE6"/>
<reference evidence="2" key="1">
    <citation type="submission" date="2020-11" db="EMBL/GenBank/DDBJ databases">
        <title>Gallus gallus (Chicken) genome, bGalGal1, GRCg7b, maternal haplotype autosomes + Z &amp; W.</title>
        <authorList>
            <person name="Warren W."/>
            <person name="Formenti G."/>
            <person name="Fedrigo O."/>
            <person name="Haase B."/>
            <person name="Mountcastle J."/>
            <person name="Balacco J."/>
            <person name="Tracey A."/>
            <person name="Schneider V."/>
            <person name="Okimoto R."/>
            <person name="Cheng H."/>
            <person name="Hawken R."/>
            <person name="Howe K."/>
            <person name="Jarvis E.D."/>
        </authorList>
    </citation>
    <scope>NUCLEOTIDE SEQUENCE [LARGE SCALE GENOMIC DNA]</scope>
    <source>
        <strain evidence="2">Broiler</strain>
    </source>
</reference>
<reference evidence="2" key="3">
    <citation type="submission" date="2025-09" db="UniProtKB">
        <authorList>
            <consortium name="Ensembl"/>
        </authorList>
    </citation>
    <scope>IDENTIFICATION</scope>
    <source>
        <strain evidence="2">broiler</strain>
    </source>
</reference>
<name>A0A8V0XPE6_CHICK</name>